<dbReference type="Proteomes" id="UP000663832">
    <property type="component" value="Unassembled WGS sequence"/>
</dbReference>
<evidence type="ECO:0000313" key="3">
    <source>
        <dbReference type="EMBL" id="CAF1454994.1"/>
    </source>
</evidence>
<dbReference type="OrthoDB" id="10143577at2759"/>
<gene>
    <name evidence="3" type="ORF">BJG266_LOCUS40655</name>
    <name evidence="4" type="ORF">QVE165_LOCUS57532</name>
</gene>
<dbReference type="EMBL" id="CAJNOI010002051">
    <property type="protein sequence ID" value="CAF1454994.1"/>
    <property type="molecule type" value="Genomic_DNA"/>
</dbReference>
<evidence type="ECO:0000313" key="6">
    <source>
        <dbReference type="Proteomes" id="UP000663877"/>
    </source>
</evidence>
<protein>
    <submittedName>
        <fullName evidence="3">Uncharacterized protein</fullName>
    </submittedName>
</protein>
<evidence type="ECO:0000256" key="2">
    <source>
        <dbReference type="SAM" id="MobiDB-lite"/>
    </source>
</evidence>
<dbReference type="EMBL" id="CAJNOM010002375">
    <property type="protein sequence ID" value="CAF1631627.1"/>
    <property type="molecule type" value="Genomic_DNA"/>
</dbReference>
<proteinExistence type="predicted"/>
<dbReference type="PANTHER" id="PTHR21301:SF10">
    <property type="entry name" value="REVERSE TRANSCRIPTASE DOMAIN-CONTAINING PROTEIN"/>
    <property type="match status" value="1"/>
</dbReference>
<dbReference type="AlphaFoldDB" id="A0A815PYI6"/>
<organism evidence="3 6">
    <name type="scientific">Adineta steineri</name>
    <dbReference type="NCBI Taxonomy" id="433720"/>
    <lineage>
        <taxon>Eukaryota</taxon>
        <taxon>Metazoa</taxon>
        <taxon>Spiralia</taxon>
        <taxon>Gnathifera</taxon>
        <taxon>Rotifera</taxon>
        <taxon>Eurotatoria</taxon>
        <taxon>Bdelloidea</taxon>
        <taxon>Adinetida</taxon>
        <taxon>Adinetidae</taxon>
        <taxon>Adineta</taxon>
    </lineage>
</organism>
<dbReference type="PANTHER" id="PTHR21301">
    <property type="entry name" value="REVERSE TRANSCRIPTASE"/>
    <property type="match status" value="1"/>
</dbReference>
<evidence type="ECO:0000313" key="5">
    <source>
        <dbReference type="Proteomes" id="UP000663832"/>
    </source>
</evidence>
<sequence length="748" mass="89941">MSINNNNNNSNNSDSSQIDNIPLEQLLKNTPNEANVTEILQSDVIINTSQSSIEFTRTNVIPNQLPFISHVLDQNNIIRRQHARRSQLYHPTRQHHRQQEYTRKNNKRRSQFCSERYPANDDSKDMSINDEWEQEQINELETFAALEQLSSIQDEIEQQENIDIVEQIHEQEQHERKNEELRQLEQWEREVEKQYQERLQKMTFEQRFDLVFKEKFRDYQSFNQYHENMEFMEQKQVQDFEEEEQYEPDEFHHNDQEPTQGFEHLEDEHTFILARTSEEKKTCATTRLSKLNTSKIIERTIIHTNVLYICSEEQWQRKVNNYMQQTSHFLFIGDITSETSANDIKRILMNMSNLVVKTLHVLLYRRAISNEQYSDMMFYNQSIKFDVNKLDFIPKIRHNKIIIEPMITSSSVEPMKGILHLVNNLLQPLIQCIFHAKRFPTANEAIEELIKYEVEGNLQSKTFFVTIQIHDLRTTLSHDVMIEALQHFFQHYARSILTSGIPTITVIQLIRLILENQFCMYENKLYRQTVGSSIDSPLITALIEIYLFYWQYDLVRRLNSLGMRCFGRCFNQIFFTWNKSKEELLTFLYENKNRTHSKDTQIQKTISIDYKINYLDAEISHHRGILHTKVYHNSKFEPYALPYLSKTRRNQPFNNDVVILLRAALYRAILYCSNVYEFDNERLYIEISFLLNDISLYRIQQIIEIFFIEFHMDNNDMPMNEYAYQVFRIHVRLHYQQHSKYYLEGRRW</sequence>
<feature type="compositionally biased region" description="Basic residues" evidence="2">
    <location>
        <begin position="86"/>
        <end position="96"/>
    </location>
</feature>
<reference evidence="3" key="1">
    <citation type="submission" date="2021-02" db="EMBL/GenBank/DDBJ databases">
        <authorList>
            <person name="Nowell W R."/>
        </authorList>
    </citation>
    <scope>NUCLEOTIDE SEQUENCE</scope>
</reference>
<evidence type="ECO:0000313" key="4">
    <source>
        <dbReference type="EMBL" id="CAF1631627.1"/>
    </source>
</evidence>
<keyword evidence="5" id="KW-1185">Reference proteome</keyword>
<dbReference type="Proteomes" id="UP000663877">
    <property type="component" value="Unassembled WGS sequence"/>
</dbReference>
<comment type="caution">
    <text evidence="3">The sequence shown here is derived from an EMBL/GenBank/DDBJ whole genome shotgun (WGS) entry which is preliminary data.</text>
</comment>
<feature type="region of interest" description="Disordered" evidence="2">
    <location>
        <begin position="86"/>
        <end position="126"/>
    </location>
</feature>
<accession>A0A815PYI6</accession>
<evidence type="ECO:0000256" key="1">
    <source>
        <dbReference type="SAM" id="Coils"/>
    </source>
</evidence>
<keyword evidence="1" id="KW-0175">Coiled coil</keyword>
<feature type="coiled-coil region" evidence="1">
    <location>
        <begin position="164"/>
        <end position="197"/>
    </location>
</feature>
<name>A0A815PYI6_9BILA</name>